<feature type="compositionally biased region" description="Basic residues" evidence="1">
    <location>
        <begin position="48"/>
        <end position="58"/>
    </location>
</feature>
<dbReference type="EMBL" id="MU069866">
    <property type="protein sequence ID" value="KAF5832524.1"/>
    <property type="molecule type" value="Genomic_DNA"/>
</dbReference>
<evidence type="ECO:0000313" key="3">
    <source>
        <dbReference type="Proteomes" id="UP000815325"/>
    </source>
</evidence>
<feature type="region of interest" description="Disordered" evidence="1">
    <location>
        <begin position="175"/>
        <end position="204"/>
    </location>
</feature>
<organism evidence="2 3">
    <name type="scientific">Dunaliella salina</name>
    <name type="common">Green alga</name>
    <name type="synonym">Protococcus salinus</name>
    <dbReference type="NCBI Taxonomy" id="3046"/>
    <lineage>
        <taxon>Eukaryota</taxon>
        <taxon>Viridiplantae</taxon>
        <taxon>Chlorophyta</taxon>
        <taxon>core chlorophytes</taxon>
        <taxon>Chlorophyceae</taxon>
        <taxon>CS clade</taxon>
        <taxon>Chlamydomonadales</taxon>
        <taxon>Dunaliellaceae</taxon>
        <taxon>Dunaliella</taxon>
    </lineage>
</organism>
<protein>
    <recommendedName>
        <fullName evidence="4">Encoded protein</fullName>
    </recommendedName>
</protein>
<dbReference type="Proteomes" id="UP000815325">
    <property type="component" value="Unassembled WGS sequence"/>
</dbReference>
<comment type="caution">
    <text evidence="2">The sequence shown here is derived from an EMBL/GenBank/DDBJ whole genome shotgun (WGS) entry which is preliminary data.</text>
</comment>
<evidence type="ECO:0000313" key="2">
    <source>
        <dbReference type="EMBL" id="KAF5832524.1"/>
    </source>
</evidence>
<accession>A0ABQ7GD51</accession>
<feature type="compositionally biased region" description="Low complexity" evidence="1">
    <location>
        <begin position="119"/>
        <end position="131"/>
    </location>
</feature>
<feature type="compositionally biased region" description="Gly residues" evidence="1">
    <location>
        <begin position="18"/>
        <end position="45"/>
    </location>
</feature>
<feature type="compositionally biased region" description="Polar residues" evidence="1">
    <location>
        <begin position="138"/>
        <end position="159"/>
    </location>
</feature>
<evidence type="ECO:0008006" key="4">
    <source>
        <dbReference type="Google" id="ProtNLM"/>
    </source>
</evidence>
<feature type="compositionally biased region" description="Basic and acidic residues" evidence="1">
    <location>
        <begin position="1"/>
        <end position="10"/>
    </location>
</feature>
<proteinExistence type="predicted"/>
<name>A0ABQ7GD51_DUNSA</name>
<feature type="region of interest" description="Disordered" evidence="1">
    <location>
        <begin position="1"/>
        <end position="79"/>
    </location>
</feature>
<gene>
    <name evidence="2" type="ORF">DUNSADRAFT_11562</name>
</gene>
<sequence length="204" mass="21040">MEQQRETAEARRRRHRVSGGGAAGEAEPQGGGGSGGNGVGDGGGTPSLRRRRRRSSGRRRSEGGHGTPDGRQQGGGGREMGSLMQQVRQARASLMRAVDLVVAMHLLIEYMFLQGTAPSPAAPAAAAAPEPRVYEMGDSNNDGGRQDMPSGSRTAIPSCSSIAHHGHSFAIAAAGASAAEVESGPMDDGEISSPMWTMEASPPP</sequence>
<reference evidence="2" key="1">
    <citation type="submission" date="2017-08" db="EMBL/GenBank/DDBJ databases">
        <authorList>
            <person name="Polle J.E."/>
            <person name="Barry K."/>
            <person name="Cushman J."/>
            <person name="Schmutz J."/>
            <person name="Tran D."/>
            <person name="Hathwaick L.T."/>
            <person name="Yim W.C."/>
            <person name="Jenkins J."/>
            <person name="Mckie-Krisberg Z.M."/>
            <person name="Prochnik S."/>
            <person name="Lindquist E."/>
            <person name="Dockter R.B."/>
            <person name="Adam C."/>
            <person name="Molina H."/>
            <person name="Bunkerborg J."/>
            <person name="Jin E."/>
            <person name="Buchheim M."/>
            <person name="Magnuson J."/>
        </authorList>
    </citation>
    <scope>NUCLEOTIDE SEQUENCE</scope>
    <source>
        <strain evidence="2">CCAP 19/18</strain>
    </source>
</reference>
<keyword evidence="3" id="KW-1185">Reference proteome</keyword>
<feature type="compositionally biased region" description="Gly residues" evidence="1">
    <location>
        <begin position="64"/>
        <end position="79"/>
    </location>
</feature>
<feature type="region of interest" description="Disordered" evidence="1">
    <location>
        <begin position="119"/>
        <end position="159"/>
    </location>
</feature>
<evidence type="ECO:0000256" key="1">
    <source>
        <dbReference type="SAM" id="MobiDB-lite"/>
    </source>
</evidence>